<dbReference type="InterPro" id="IPR029045">
    <property type="entry name" value="ClpP/crotonase-like_dom_sf"/>
</dbReference>
<dbReference type="OrthoDB" id="9806592at2"/>
<proteinExistence type="inferred from homology"/>
<dbReference type="HOGENOM" id="CLU_052762_2_1_9"/>
<dbReference type="PANTHER" id="PTHR10381:SF11">
    <property type="entry name" value="ATP-DEPENDENT CLP PROTEASE PROTEOLYTIC SUBUNIT, MITOCHONDRIAL"/>
    <property type="match status" value="1"/>
</dbReference>
<dbReference type="GO" id="GO:0006515">
    <property type="term" value="P:protein quality control for misfolded or incompletely synthesized proteins"/>
    <property type="evidence" value="ECO:0007669"/>
    <property type="project" value="TreeGrafter"/>
</dbReference>
<dbReference type="KEGG" id="csr:Cspa_c10160"/>
<dbReference type="GO" id="GO:0051117">
    <property type="term" value="F:ATPase binding"/>
    <property type="evidence" value="ECO:0007669"/>
    <property type="project" value="TreeGrafter"/>
</dbReference>
<evidence type="ECO:0000256" key="1">
    <source>
        <dbReference type="ARBA" id="ARBA00007039"/>
    </source>
</evidence>
<dbReference type="GO" id="GO:0004176">
    <property type="term" value="F:ATP-dependent peptidase activity"/>
    <property type="evidence" value="ECO:0007669"/>
    <property type="project" value="InterPro"/>
</dbReference>
<dbReference type="NCBIfam" id="NF045542">
    <property type="entry name" value="Clp_rel_HeadMat"/>
    <property type="match status" value="1"/>
</dbReference>
<organism evidence="3 4">
    <name type="scientific">Clostridium saccharoperbutylacetonicum N1-4(HMT)</name>
    <dbReference type="NCBI Taxonomy" id="931276"/>
    <lineage>
        <taxon>Bacteria</taxon>
        <taxon>Bacillati</taxon>
        <taxon>Bacillota</taxon>
        <taxon>Clostridia</taxon>
        <taxon>Eubacteriales</taxon>
        <taxon>Clostridiaceae</taxon>
        <taxon>Clostridium</taxon>
    </lineage>
</organism>
<dbReference type="InterPro" id="IPR023562">
    <property type="entry name" value="ClpP/TepA"/>
</dbReference>
<dbReference type="EMBL" id="CP004121">
    <property type="protein sequence ID" value="AGF54792.1"/>
    <property type="molecule type" value="Genomic_DNA"/>
</dbReference>
<dbReference type="GO" id="GO:0004252">
    <property type="term" value="F:serine-type endopeptidase activity"/>
    <property type="evidence" value="ECO:0007669"/>
    <property type="project" value="InterPro"/>
</dbReference>
<dbReference type="GO" id="GO:0009368">
    <property type="term" value="C:endopeptidase Clp complex"/>
    <property type="evidence" value="ECO:0007669"/>
    <property type="project" value="TreeGrafter"/>
</dbReference>
<dbReference type="PANTHER" id="PTHR10381">
    <property type="entry name" value="ATP-DEPENDENT CLP PROTEASE PROTEOLYTIC SUBUNIT"/>
    <property type="match status" value="1"/>
</dbReference>
<reference evidence="3 4" key="1">
    <citation type="submission" date="2013-02" db="EMBL/GenBank/DDBJ databases">
        <title>Genome sequence of Clostridium saccharoperbutylacetonicum N1-4(HMT).</title>
        <authorList>
            <person name="Poehlein A."/>
            <person name="Daniel R."/>
        </authorList>
    </citation>
    <scope>NUCLEOTIDE SEQUENCE [LARGE SCALE GENOMIC DNA]</scope>
    <source>
        <strain evidence="4">N1-4(HMT)</strain>
    </source>
</reference>
<dbReference type="PRINTS" id="PR00127">
    <property type="entry name" value="CLPPROTEASEP"/>
</dbReference>
<protein>
    <recommendedName>
        <fullName evidence="2">ATP-dependent Clp protease proteolytic subunit</fullName>
    </recommendedName>
</protein>
<evidence type="ECO:0000313" key="4">
    <source>
        <dbReference type="Proteomes" id="UP000011728"/>
    </source>
</evidence>
<dbReference type="PATRIC" id="fig|931276.5.peg.972"/>
<accession>M1MTA6</accession>
<evidence type="ECO:0000313" key="3">
    <source>
        <dbReference type="EMBL" id="AGF54792.1"/>
    </source>
</evidence>
<dbReference type="Proteomes" id="UP000011728">
    <property type="component" value="Chromosome"/>
</dbReference>
<dbReference type="RefSeq" id="WP_015391117.1">
    <property type="nucleotide sequence ID" value="NC_020291.1"/>
</dbReference>
<dbReference type="AlphaFoldDB" id="M1MTA6"/>
<sequence length="254" mass="28503">MDIEVKGDIISDDYAWIYDWLGYNYASPSKIINQIKEANGEELNIKVNSPGGDVFAASDIYTELRNYKGNVNINITGLAASAASVISMARHSSMSPTAQLMVHNVSSYASGDYRDMDHMSEVLKNANNTIANAYMCKSGMSREQALEIMNNETWLTAQQAKELGLIDEIMFEDTNKVNLMNLSNMNLKGFYNSASSIPKELIENLMKNNKSNKDQPIINDKVDFFIEQNAKINGKLIELYNSQIEEKEVLINEN</sequence>
<keyword evidence="4" id="KW-1185">Reference proteome</keyword>
<evidence type="ECO:0000256" key="2">
    <source>
        <dbReference type="RuleBase" id="RU003567"/>
    </source>
</evidence>
<dbReference type="eggNOG" id="COG0740">
    <property type="taxonomic scope" value="Bacteria"/>
</dbReference>
<name>M1MTA6_9CLOT</name>
<comment type="similarity">
    <text evidence="1 2">Belongs to the peptidase S14 family.</text>
</comment>
<dbReference type="SUPFAM" id="SSF52096">
    <property type="entry name" value="ClpP/crotonase"/>
    <property type="match status" value="1"/>
</dbReference>
<dbReference type="Pfam" id="PF00574">
    <property type="entry name" value="CLP_protease"/>
    <property type="match status" value="1"/>
</dbReference>
<dbReference type="CDD" id="cd07016">
    <property type="entry name" value="S14_ClpP_1"/>
    <property type="match status" value="1"/>
</dbReference>
<dbReference type="Gene3D" id="3.90.226.10">
    <property type="entry name" value="2-enoyl-CoA Hydratase, Chain A, domain 1"/>
    <property type="match status" value="1"/>
</dbReference>
<gene>
    <name evidence="3" type="ORF">Cspa_c10160</name>
</gene>
<dbReference type="InterPro" id="IPR001907">
    <property type="entry name" value="ClpP"/>
</dbReference>